<evidence type="ECO:0000313" key="7">
    <source>
        <dbReference type="Proteomes" id="UP001438953"/>
    </source>
</evidence>
<dbReference type="InterPro" id="IPR000847">
    <property type="entry name" value="LysR_HTH_N"/>
</dbReference>
<evidence type="ECO:0000256" key="2">
    <source>
        <dbReference type="ARBA" id="ARBA00023015"/>
    </source>
</evidence>
<dbReference type="Pfam" id="PF03466">
    <property type="entry name" value="LysR_substrate"/>
    <property type="match status" value="1"/>
</dbReference>
<reference evidence="6 7" key="1">
    <citation type="submission" date="2024-01" db="EMBL/GenBank/DDBJ databases">
        <authorList>
            <person name="Deng Y."/>
            <person name="Su J."/>
        </authorList>
    </citation>
    <scope>NUCLEOTIDE SEQUENCE [LARGE SCALE GENOMIC DNA]</scope>
    <source>
        <strain evidence="6 7">CPCC 100088</strain>
    </source>
</reference>
<evidence type="ECO:0000256" key="1">
    <source>
        <dbReference type="ARBA" id="ARBA00009437"/>
    </source>
</evidence>
<dbReference type="PANTHER" id="PTHR30427:SF1">
    <property type="entry name" value="TRANSCRIPTIONAL ACTIVATOR PROTEIN LYSR"/>
    <property type="match status" value="1"/>
</dbReference>
<evidence type="ECO:0000256" key="4">
    <source>
        <dbReference type="ARBA" id="ARBA00023163"/>
    </source>
</evidence>
<dbReference type="PRINTS" id="PR00039">
    <property type="entry name" value="HTHLYSR"/>
</dbReference>
<gene>
    <name evidence="6" type="ORF">VSX56_18460</name>
</gene>
<evidence type="ECO:0000259" key="5">
    <source>
        <dbReference type="PROSITE" id="PS50931"/>
    </source>
</evidence>
<reference evidence="6 7" key="2">
    <citation type="submission" date="2024-06" db="EMBL/GenBank/DDBJ databases">
        <title>Thioclava kandeliae sp. nov. from a rhizosphere soil sample of Kandelia candel in a mangrove.</title>
        <authorList>
            <person name="Mu T."/>
        </authorList>
    </citation>
    <scope>NUCLEOTIDE SEQUENCE [LARGE SCALE GENOMIC DNA]</scope>
    <source>
        <strain evidence="6 7">CPCC 100088</strain>
    </source>
</reference>
<dbReference type="EMBL" id="JAYWLC010000027">
    <property type="protein sequence ID" value="MER5173746.1"/>
    <property type="molecule type" value="Genomic_DNA"/>
</dbReference>
<dbReference type="RefSeq" id="WP_350939070.1">
    <property type="nucleotide sequence ID" value="NZ_JAYWLC010000027.1"/>
</dbReference>
<keyword evidence="2" id="KW-0805">Transcription regulation</keyword>
<proteinExistence type="inferred from homology"/>
<keyword evidence="3" id="KW-0238">DNA-binding</keyword>
<evidence type="ECO:0000256" key="3">
    <source>
        <dbReference type="ARBA" id="ARBA00023125"/>
    </source>
</evidence>
<dbReference type="SUPFAM" id="SSF46785">
    <property type="entry name" value="Winged helix' DNA-binding domain"/>
    <property type="match status" value="1"/>
</dbReference>
<comment type="caution">
    <text evidence="6">The sequence shown here is derived from an EMBL/GenBank/DDBJ whole genome shotgun (WGS) entry which is preliminary data.</text>
</comment>
<evidence type="ECO:0000313" key="6">
    <source>
        <dbReference type="EMBL" id="MER5173746.1"/>
    </source>
</evidence>
<accession>A0ABV1SMF6</accession>
<dbReference type="InterPro" id="IPR036388">
    <property type="entry name" value="WH-like_DNA-bd_sf"/>
</dbReference>
<dbReference type="Gene3D" id="1.10.10.10">
    <property type="entry name" value="Winged helix-like DNA-binding domain superfamily/Winged helix DNA-binding domain"/>
    <property type="match status" value="1"/>
</dbReference>
<sequence length="309" mass="33625">MAYLSQRALEAFQIVLECGSVSGAAEIMNVSQPAVSRLIRDLEERTGLRLFTRFGGKIVPTPEAHELAIEVNRSFVGLTAIEKSARDIRLGRRSTVSIAAMPALAHSILADTLADLLPHQPDFRVTLNSMQTHNVIRQVASRQCQLGFTAPTRHAHDIDLIRNVHLPYVCLMPAGYPLAACDVIRFEDFVGHAVIGYHDTTATGVMMERAFSQMNTPPEVVVRSHLATLASQLVQRGLGVSVADPCTGRLHAAAGGVTRPFEARASFGFSIIRPRGTLLGRDLDAFDRQLATYMSATCTEMDTPLALPP</sequence>
<organism evidence="6 7">
    <name type="scientific">Thioclava kandeliae</name>
    <dbReference type="NCBI Taxonomy" id="3070818"/>
    <lineage>
        <taxon>Bacteria</taxon>
        <taxon>Pseudomonadati</taxon>
        <taxon>Pseudomonadota</taxon>
        <taxon>Alphaproteobacteria</taxon>
        <taxon>Rhodobacterales</taxon>
        <taxon>Paracoccaceae</taxon>
        <taxon>Thioclava</taxon>
    </lineage>
</organism>
<keyword evidence="7" id="KW-1185">Reference proteome</keyword>
<dbReference type="InterPro" id="IPR036390">
    <property type="entry name" value="WH_DNA-bd_sf"/>
</dbReference>
<name>A0ABV1SMF6_9RHOB</name>
<keyword evidence="4" id="KW-0804">Transcription</keyword>
<dbReference type="Pfam" id="PF00126">
    <property type="entry name" value="HTH_1"/>
    <property type="match status" value="1"/>
</dbReference>
<dbReference type="PANTHER" id="PTHR30427">
    <property type="entry name" value="TRANSCRIPTIONAL ACTIVATOR PROTEIN LYSR"/>
    <property type="match status" value="1"/>
</dbReference>
<dbReference type="Proteomes" id="UP001438953">
    <property type="component" value="Unassembled WGS sequence"/>
</dbReference>
<dbReference type="SUPFAM" id="SSF53850">
    <property type="entry name" value="Periplasmic binding protein-like II"/>
    <property type="match status" value="1"/>
</dbReference>
<comment type="similarity">
    <text evidence="1">Belongs to the LysR transcriptional regulatory family.</text>
</comment>
<protein>
    <submittedName>
        <fullName evidence="6">LysR substrate-binding domain-containing protein</fullName>
    </submittedName>
</protein>
<feature type="domain" description="HTH lysR-type" evidence="5">
    <location>
        <begin position="4"/>
        <end position="61"/>
    </location>
</feature>
<dbReference type="PROSITE" id="PS50931">
    <property type="entry name" value="HTH_LYSR"/>
    <property type="match status" value="1"/>
</dbReference>
<dbReference type="Gene3D" id="3.40.190.290">
    <property type="match status" value="1"/>
</dbReference>
<dbReference type="InterPro" id="IPR005119">
    <property type="entry name" value="LysR_subst-bd"/>
</dbReference>